<dbReference type="CDD" id="cd00060">
    <property type="entry name" value="FHA"/>
    <property type="match status" value="1"/>
</dbReference>
<dbReference type="SMART" id="SM00240">
    <property type="entry name" value="FHA"/>
    <property type="match status" value="1"/>
</dbReference>
<protein>
    <recommendedName>
        <fullName evidence="8">Fis family transcriptional regulator</fullName>
    </recommendedName>
</protein>
<keyword evidence="1" id="KW-0547">Nucleotide-binding</keyword>
<dbReference type="Pfam" id="PF02954">
    <property type="entry name" value="HTH_8"/>
    <property type="match status" value="1"/>
</dbReference>
<dbReference type="GO" id="GO:0005524">
    <property type="term" value="F:ATP binding"/>
    <property type="evidence" value="ECO:0007669"/>
    <property type="project" value="UniProtKB-KW"/>
</dbReference>
<dbReference type="GO" id="GO:0043565">
    <property type="term" value="F:sequence-specific DNA binding"/>
    <property type="evidence" value="ECO:0007669"/>
    <property type="project" value="InterPro"/>
</dbReference>
<accession>A0A150QJL2</accession>
<evidence type="ECO:0000313" key="7">
    <source>
        <dbReference type="Proteomes" id="UP000075260"/>
    </source>
</evidence>
<dbReference type="Pfam" id="PF00498">
    <property type="entry name" value="FHA"/>
    <property type="match status" value="1"/>
</dbReference>
<feature type="compositionally biased region" description="Basic and acidic residues" evidence="3">
    <location>
        <begin position="1"/>
        <end position="16"/>
    </location>
</feature>
<proteinExistence type="predicted"/>
<organism evidence="6 7">
    <name type="scientific">Sorangium cellulosum</name>
    <name type="common">Polyangium cellulosum</name>
    <dbReference type="NCBI Taxonomy" id="56"/>
    <lineage>
        <taxon>Bacteria</taxon>
        <taxon>Pseudomonadati</taxon>
        <taxon>Myxococcota</taxon>
        <taxon>Polyangia</taxon>
        <taxon>Polyangiales</taxon>
        <taxon>Polyangiaceae</taxon>
        <taxon>Sorangium</taxon>
    </lineage>
</organism>
<gene>
    <name evidence="6" type="ORF">BE15_33045</name>
</gene>
<dbReference type="AlphaFoldDB" id="A0A150QJL2"/>
<dbReference type="InterPro" id="IPR003593">
    <property type="entry name" value="AAA+_ATPase"/>
</dbReference>
<comment type="caution">
    <text evidence="6">The sequence shown here is derived from an EMBL/GenBank/DDBJ whole genome shotgun (WGS) entry which is preliminary data.</text>
</comment>
<sequence length="437" mass="46711">MTTRPPRDAPTDEHRPPTGTLGDRGAPALLAAFPANVVVALPPAGVAVGRAWLAAAGLNDTKVSSNHLRLMRAGGRLQVEDVGSRNGTWLDGHRLPAREPVPLEDGSVLRVGETLLVYRETYAGRAVPEPAIGGLAGPWGLRAAREQLDRLATRPVRNVLITGESGTGKEMLAEAVVQALGRSRGPFTRVNVAGIVASVFEGQLFGWERGAFSGSAASNPGLLRASAGGAVFLDEIGELPVELQPKLLRVLENQEVLAVGATQPARVDITIVAATNRPLEEAVQQGRFRLDLLARFPVRIALPPLRERPEDVFAIVRALWERSYGPLDLAQVRVDVEAVELMMLHDWPANARGVDRLVAAANPATGLKLSIVEQVLGVRAAAAAAPPPTREAILEALEACGNNQVQAAKRLGLSRAQLVRRLRALRDEAGERPSRKR</sequence>
<dbReference type="Gene3D" id="3.40.50.300">
    <property type="entry name" value="P-loop containing nucleotide triphosphate hydrolases"/>
    <property type="match status" value="1"/>
</dbReference>
<dbReference type="SUPFAM" id="SSF46689">
    <property type="entry name" value="Homeodomain-like"/>
    <property type="match status" value="1"/>
</dbReference>
<evidence type="ECO:0000259" key="5">
    <source>
        <dbReference type="PROSITE" id="PS50045"/>
    </source>
</evidence>
<dbReference type="SMART" id="SM00382">
    <property type="entry name" value="AAA"/>
    <property type="match status" value="1"/>
</dbReference>
<dbReference type="Proteomes" id="UP000075260">
    <property type="component" value="Unassembled WGS sequence"/>
</dbReference>
<evidence type="ECO:0000259" key="4">
    <source>
        <dbReference type="PROSITE" id="PS50006"/>
    </source>
</evidence>
<dbReference type="OrthoDB" id="9783862at2"/>
<evidence type="ECO:0000256" key="1">
    <source>
        <dbReference type="ARBA" id="ARBA00022741"/>
    </source>
</evidence>
<dbReference type="Pfam" id="PF00158">
    <property type="entry name" value="Sigma54_activat"/>
    <property type="match status" value="1"/>
</dbReference>
<dbReference type="InterPro" id="IPR009057">
    <property type="entry name" value="Homeodomain-like_sf"/>
</dbReference>
<dbReference type="EMBL" id="JEMA01000605">
    <property type="protein sequence ID" value="KYF67886.1"/>
    <property type="molecule type" value="Genomic_DNA"/>
</dbReference>
<dbReference type="InterPro" id="IPR008984">
    <property type="entry name" value="SMAD_FHA_dom_sf"/>
</dbReference>
<feature type="domain" description="FHA" evidence="4">
    <location>
        <begin position="46"/>
        <end position="95"/>
    </location>
</feature>
<dbReference type="PROSITE" id="PS50045">
    <property type="entry name" value="SIGMA54_INTERACT_4"/>
    <property type="match status" value="1"/>
</dbReference>
<dbReference type="InterPro" id="IPR025662">
    <property type="entry name" value="Sigma_54_int_dom_ATP-bd_1"/>
</dbReference>
<name>A0A150QJL2_SORCE</name>
<feature type="domain" description="Sigma-54 factor interaction" evidence="5">
    <location>
        <begin position="141"/>
        <end position="358"/>
    </location>
</feature>
<feature type="region of interest" description="Disordered" evidence="3">
    <location>
        <begin position="1"/>
        <end position="23"/>
    </location>
</feature>
<dbReference type="PRINTS" id="PR01590">
    <property type="entry name" value="HTHFIS"/>
</dbReference>
<dbReference type="PROSITE" id="PS50006">
    <property type="entry name" value="FHA_DOMAIN"/>
    <property type="match status" value="1"/>
</dbReference>
<dbReference type="PANTHER" id="PTHR32071">
    <property type="entry name" value="TRANSCRIPTIONAL REGULATORY PROTEIN"/>
    <property type="match status" value="1"/>
</dbReference>
<dbReference type="Gene3D" id="2.60.200.20">
    <property type="match status" value="1"/>
</dbReference>
<evidence type="ECO:0000256" key="2">
    <source>
        <dbReference type="ARBA" id="ARBA00022840"/>
    </source>
</evidence>
<evidence type="ECO:0000313" key="6">
    <source>
        <dbReference type="EMBL" id="KYF67886.1"/>
    </source>
</evidence>
<dbReference type="PANTHER" id="PTHR32071:SF81">
    <property type="entry name" value="PROPIONATE CATABOLISM OPERON REGULATORY PROTEIN"/>
    <property type="match status" value="1"/>
</dbReference>
<dbReference type="Gene3D" id="1.10.8.60">
    <property type="match status" value="1"/>
</dbReference>
<dbReference type="SUPFAM" id="SSF49879">
    <property type="entry name" value="SMAD/FHA domain"/>
    <property type="match status" value="1"/>
</dbReference>
<dbReference type="SUPFAM" id="SSF52540">
    <property type="entry name" value="P-loop containing nucleoside triphosphate hydrolases"/>
    <property type="match status" value="1"/>
</dbReference>
<dbReference type="InterPro" id="IPR000253">
    <property type="entry name" value="FHA_dom"/>
</dbReference>
<reference evidence="6 7" key="1">
    <citation type="submission" date="2014-02" db="EMBL/GenBank/DDBJ databases">
        <title>The small core and large imbalanced accessory genome model reveals a collaborative survival strategy of Sorangium cellulosum strains in nature.</title>
        <authorList>
            <person name="Han K."/>
            <person name="Peng R."/>
            <person name="Blom J."/>
            <person name="Li Y.-Z."/>
        </authorList>
    </citation>
    <scope>NUCLEOTIDE SEQUENCE [LARGE SCALE GENOMIC DNA]</scope>
    <source>
        <strain evidence="6 7">So0008-312</strain>
    </source>
</reference>
<dbReference type="Gene3D" id="1.10.10.60">
    <property type="entry name" value="Homeodomain-like"/>
    <property type="match status" value="1"/>
</dbReference>
<keyword evidence="2" id="KW-0067">ATP-binding</keyword>
<dbReference type="RefSeq" id="WP_061609525.1">
    <property type="nucleotide sequence ID" value="NZ_JEMA01000605.1"/>
</dbReference>
<evidence type="ECO:0000256" key="3">
    <source>
        <dbReference type="SAM" id="MobiDB-lite"/>
    </source>
</evidence>
<dbReference type="InterPro" id="IPR002197">
    <property type="entry name" value="HTH_Fis"/>
</dbReference>
<evidence type="ECO:0008006" key="8">
    <source>
        <dbReference type="Google" id="ProtNLM"/>
    </source>
</evidence>
<dbReference type="InterPro" id="IPR002078">
    <property type="entry name" value="Sigma_54_int"/>
</dbReference>
<dbReference type="CDD" id="cd00009">
    <property type="entry name" value="AAA"/>
    <property type="match status" value="1"/>
</dbReference>
<dbReference type="PROSITE" id="PS00675">
    <property type="entry name" value="SIGMA54_INTERACT_1"/>
    <property type="match status" value="1"/>
</dbReference>
<dbReference type="InterPro" id="IPR027417">
    <property type="entry name" value="P-loop_NTPase"/>
</dbReference>
<dbReference type="GO" id="GO:0006355">
    <property type="term" value="P:regulation of DNA-templated transcription"/>
    <property type="evidence" value="ECO:0007669"/>
    <property type="project" value="InterPro"/>
</dbReference>